<dbReference type="KEGG" id="vg:20283045"/>
<dbReference type="Proteomes" id="UP000028561">
    <property type="component" value="Segment"/>
</dbReference>
<accession>A0A075M020</accession>
<protein>
    <submittedName>
        <fullName evidence="1">Uncharacterized protein</fullName>
    </submittedName>
</protein>
<organism evidence="1 2">
    <name type="scientific">Bacillus phage Riley</name>
    <dbReference type="NCBI Taxonomy" id="1486662"/>
    <lineage>
        <taxon>Viruses</taxon>
        <taxon>Duplodnaviria</taxon>
        <taxon>Heunggongvirae</taxon>
        <taxon>Uroviricota</taxon>
        <taxon>Caudoviricetes</taxon>
        <taxon>Herelleviridae</taxon>
        <taxon>Bastillevirinae</taxon>
        <taxon>Bequatrovirus</taxon>
        <taxon>Bequatrovirus riley</taxon>
    </lineage>
</organism>
<dbReference type="GeneID" id="20283045"/>
<reference evidence="2" key="1">
    <citation type="submission" date="2014-09" db="EMBL/GenBank/DDBJ databases">
        <title>Genomic characterization and comparison of seven Myoviridae bacteriophage infecting Bacillus thuringiensis.</title>
        <authorList>
            <person name="Sauder A.B."/>
            <person name="McKenzie Q.R."/>
            <person name="Temple L.M."/>
            <person name="Alexis B.K."/>
            <person name="Al-Atrache Z."/>
            <person name="Lewis L.O."/>
            <person name="Loesser-Casey K.E."/>
            <person name="Mitchell K.J."/>
        </authorList>
    </citation>
    <scope>NUCLEOTIDE SEQUENCE [LARGE SCALE GENOMIC DNA]</scope>
</reference>
<dbReference type="EMBL" id="KJ489402">
    <property type="protein sequence ID" value="AIF71934.1"/>
    <property type="molecule type" value="Genomic_DNA"/>
</dbReference>
<name>A0A075M020_9CAUD</name>
<keyword evidence="2" id="KW-1185">Reference proteome</keyword>
<dbReference type="RefSeq" id="YP_009055823.1">
    <property type="nucleotide sequence ID" value="NC_024788.1"/>
</dbReference>
<sequence>MITKREVVEKRRKLFQNSEKYREFKKGDRRVFTPRLCSICGRPLSALSRQTQKYITTQNQIRFELSDIVHIHICKDVNSCYRVLKQKGELQDVNGEQHKERYKEEE</sequence>
<reference evidence="1 2" key="2">
    <citation type="journal article" date="2016" name="Virology (Lond)">
        <title>Genomic characterization and comparison of seven Myoviridae bacteriophage infecting Bacillus thuringiensis.</title>
        <authorList>
            <person name="Sauder A.B."/>
            <person name="Quinn M.R."/>
            <person name="Brouillette A."/>
            <person name="Caruso S."/>
            <person name="Cresawn S."/>
            <person name="Erill I."/>
            <person name="Lewis L."/>
            <person name="Loesser-Casey K."/>
            <person name="Pate M."/>
            <person name="Scott C."/>
            <person name="Stockwell S."/>
            <person name="Temple L."/>
        </authorList>
    </citation>
    <scope>NUCLEOTIDE SEQUENCE [LARGE SCALE GENOMIC DNA]</scope>
</reference>
<proteinExistence type="predicted"/>
<evidence type="ECO:0000313" key="2">
    <source>
        <dbReference type="Proteomes" id="UP000028561"/>
    </source>
</evidence>
<evidence type="ECO:0000313" key="1">
    <source>
        <dbReference type="EMBL" id="AIF71934.1"/>
    </source>
</evidence>